<keyword evidence="5" id="KW-0479">Metal-binding</keyword>
<dbReference type="EMBL" id="CABPRY010000001">
    <property type="protein sequence ID" value="VVD61046.1"/>
    <property type="molecule type" value="Genomic_DNA"/>
</dbReference>
<dbReference type="InterPro" id="IPR036704">
    <property type="entry name" value="RraA/RraA-like_sf"/>
</dbReference>
<evidence type="ECO:0000256" key="5">
    <source>
        <dbReference type="PIRSR" id="PIRSR605493-1"/>
    </source>
</evidence>
<comment type="cofactor">
    <cofactor evidence="5">
        <name>Mg(2+)</name>
        <dbReference type="ChEBI" id="CHEBI:18420"/>
    </cofactor>
</comment>
<feature type="binding site" evidence="5">
    <location>
        <position position="123"/>
    </location>
    <ligand>
        <name>substrate</name>
    </ligand>
</feature>
<accession>A0A5E4RCD9</accession>
<evidence type="ECO:0000256" key="4">
    <source>
        <dbReference type="ARBA" id="ARBA00030169"/>
    </source>
</evidence>
<evidence type="ECO:0000256" key="1">
    <source>
        <dbReference type="ARBA" id="ARBA00001968"/>
    </source>
</evidence>
<dbReference type="GO" id="GO:0046872">
    <property type="term" value="F:metal ion binding"/>
    <property type="evidence" value="ECO:0007669"/>
    <property type="project" value="UniProtKB-KW"/>
</dbReference>
<dbReference type="Pfam" id="PF03737">
    <property type="entry name" value="RraA-like"/>
    <property type="match status" value="1"/>
</dbReference>
<proteinExistence type="predicted"/>
<feature type="binding site" evidence="5">
    <location>
        <begin position="100"/>
        <end position="103"/>
    </location>
    <ligand>
        <name>substrate</name>
    </ligand>
</feature>
<keyword evidence="6" id="KW-0808">Transferase</keyword>
<dbReference type="Proteomes" id="UP000396788">
    <property type="component" value="Unassembled WGS sequence"/>
</dbReference>
<evidence type="ECO:0000256" key="3">
    <source>
        <dbReference type="ARBA" id="ARBA00029596"/>
    </source>
</evidence>
<keyword evidence="5" id="KW-0460">Magnesium</keyword>
<dbReference type="AlphaFoldDB" id="A0A5E4RCD9"/>
<sequence length="226" mass="24411">MNEHHQAGFRVLPMPEPIPADILDAYANIVTSHISDSMQRICGVQGLRPYHAGKRLVGRAITAKVRPGDNMMIHKAMDMAAPGDVIVVDASGDVTQALVGELMQIHAEVRGIAGFVIDGAVRDIGAFRAADFPCYARGNTHRGPFKEGPGEVNVPVSIGGLVINPGDLIVGDEDGVVAVPPDQWTYVLGKAREQAAREDQRKIAIRAGKDKREWIDERLRKLGVIA</sequence>
<organism evidence="6 7">
    <name type="scientific">Pandoraea cepalis</name>
    <dbReference type="NCBI Taxonomy" id="2508294"/>
    <lineage>
        <taxon>Bacteria</taxon>
        <taxon>Pseudomonadati</taxon>
        <taxon>Pseudomonadota</taxon>
        <taxon>Betaproteobacteria</taxon>
        <taxon>Burkholderiales</taxon>
        <taxon>Burkholderiaceae</taxon>
        <taxon>Pandoraea</taxon>
    </lineage>
</organism>
<reference evidence="6 7" key="1">
    <citation type="submission" date="2019-08" db="EMBL/GenBank/DDBJ databases">
        <authorList>
            <person name="Peeters C."/>
        </authorList>
    </citation>
    <scope>NUCLEOTIDE SEQUENCE [LARGE SCALE GENOMIC DNA]</scope>
    <source>
        <strain evidence="6 7">LMG 31107</strain>
    </source>
</reference>
<dbReference type="GO" id="GO:0032259">
    <property type="term" value="P:methylation"/>
    <property type="evidence" value="ECO:0007669"/>
    <property type="project" value="UniProtKB-KW"/>
</dbReference>
<keyword evidence="6" id="KW-0489">Methyltransferase</keyword>
<gene>
    <name evidence="6" type="ORF">PCE31107_00105</name>
</gene>
<dbReference type="CDD" id="cd16841">
    <property type="entry name" value="RraA_family"/>
    <property type="match status" value="1"/>
</dbReference>
<protein>
    <recommendedName>
        <fullName evidence="2">Putative 4-hydroxy-4-methyl-2-oxoglutarate aldolase</fullName>
    </recommendedName>
    <alternativeName>
        <fullName evidence="3">Regulator of ribonuclease activity homolog</fullName>
    </alternativeName>
    <alternativeName>
        <fullName evidence="4">RraA-like protein</fullName>
    </alternativeName>
</protein>
<feature type="binding site" evidence="5">
    <location>
        <position position="122"/>
    </location>
    <ligand>
        <name>substrate</name>
    </ligand>
</feature>
<dbReference type="Gene3D" id="3.50.30.40">
    <property type="entry name" value="Ribonuclease E inhibitor RraA/RraA-like"/>
    <property type="match status" value="1"/>
</dbReference>
<dbReference type="GO" id="GO:0008168">
    <property type="term" value="F:methyltransferase activity"/>
    <property type="evidence" value="ECO:0007669"/>
    <property type="project" value="UniProtKB-KW"/>
</dbReference>
<dbReference type="RefSeq" id="WP_150605843.1">
    <property type="nucleotide sequence ID" value="NZ_CABPRY010000001.1"/>
</dbReference>
<dbReference type="PANTHER" id="PTHR33254">
    <property type="entry name" value="4-HYDROXY-4-METHYL-2-OXOGLUTARATE ALDOLASE 3-RELATED"/>
    <property type="match status" value="1"/>
</dbReference>
<evidence type="ECO:0000313" key="7">
    <source>
        <dbReference type="Proteomes" id="UP000396788"/>
    </source>
</evidence>
<name>A0A5E4RCD9_9BURK</name>
<dbReference type="InterPro" id="IPR005493">
    <property type="entry name" value="RraA/RraA-like"/>
</dbReference>
<dbReference type="PANTHER" id="PTHR33254:SF4">
    <property type="entry name" value="4-HYDROXY-4-METHYL-2-OXOGLUTARATE ALDOLASE 3-RELATED"/>
    <property type="match status" value="1"/>
</dbReference>
<dbReference type="SUPFAM" id="SSF89562">
    <property type="entry name" value="RraA-like"/>
    <property type="match status" value="1"/>
</dbReference>
<dbReference type="NCBIfam" id="NF004850">
    <property type="entry name" value="PRK06201.1"/>
    <property type="match status" value="1"/>
</dbReference>
<comment type="cofactor">
    <cofactor evidence="1">
        <name>a divalent metal cation</name>
        <dbReference type="ChEBI" id="CHEBI:60240"/>
    </cofactor>
</comment>
<evidence type="ECO:0000313" key="6">
    <source>
        <dbReference type="EMBL" id="VVD61046.1"/>
    </source>
</evidence>
<evidence type="ECO:0000256" key="2">
    <source>
        <dbReference type="ARBA" id="ARBA00016549"/>
    </source>
</evidence>